<dbReference type="Proteomes" id="UP001482620">
    <property type="component" value="Unassembled WGS sequence"/>
</dbReference>
<evidence type="ECO:0000313" key="3">
    <source>
        <dbReference type="Proteomes" id="UP001482620"/>
    </source>
</evidence>
<evidence type="ECO:0000313" key="2">
    <source>
        <dbReference type="EMBL" id="MEQ2227149.1"/>
    </source>
</evidence>
<feature type="region of interest" description="Disordered" evidence="1">
    <location>
        <begin position="33"/>
        <end position="63"/>
    </location>
</feature>
<feature type="compositionally biased region" description="Polar residues" evidence="1">
    <location>
        <begin position="53"/>
        <end position="63"/>
    </location>
</feature>
<gene>
    <name evidence="2" type="ORF">ILYODFUR_034817</name>
</gene>
<keyword evidence="3" id="KW-1185">Reference proteome</keyword>
<sequence length="109" mass="12371">MITPDSSRLRDIVWHGLKEAWRPHSISQMEVLKQTQHAPRDPGISEPDPLPPMQTQRQVDTSMNRCGCTNSDAESLNNIQGLDNETETPVILVWEVSWLNWTSLVASLH</sequence>
<comment type="caution">
    <text evidence="2">The sequence shown here is derived from an EMBL/GenBank/DDBJ whole genome shotgun (WGS) entry which is preliminary data.</text>
</comment>
<accession>A0ABV0T2X6</accession>
<evidence type="ECO:0000256" key="1">
    <source>
        <dbReference type="SAM" id="MobiDB-lite"/>
    </source>
</evidence>
<dbReference type="EMBL" id="JAHRIQ010017987">
    <property type="protein sequence ID" value="MEQ2227149.1"/>
    <property type="molecule type" value="Genomic_DNA"/>
</dbReference>
<proteinExistence type="predicted"/>
<organism evidence="2 3">
    <name type="scientific">Ilyodon furcidens</name>
    <name type="common">goldbreast splitfin</name>
    <dbReference type="NCBI Taxonomy" id="33524"/>
    <lineage>
        <taxon>Eukaryota</taxon>
        <taxon>Metazoa</taxon>
        <taxon>Chordata</taxon>
        <taxon>Craniata</taxon>
        <taxon>Vertebrata</taxon>
        <taxon>Euteleostomi</taxon>
        <taxon>Actinopterygii</taxon>
        <taxon>Neopterygii</taxon>
        <taxon>Teleostei</taxon>
        <taxon>Neoteleostei</taxon>
        <taxon>Acanthomorphata</taxon>
        <taxon>Ovalentaria</taxon>
        <taxon>Atherinomorphae</taxon>
        <taxon>Cyprinodontiformes</taxon>
        <taxon>Goodeidae</taxon>
        <taxon>Ilyodon</taxon>
    </lineage>
</organism>
<protein>
    <submittedName>
        <fullName evidence="2">Uncharacterized protein</fullName>
    </submittedName>
</protein>
<name>A0ABV0T2X6_9TELE</name>
<reference evidence="2 3" key="1">
    <citation type="submission" date="2021-06" db="EMBL/GenBank/DDBJ databases">
        <authorList>
            <person name="Palmer J.M."/>
        </authorList>
    </citation>
    <scope>NUCLEOTIDE SEQUENCE [LARGE SCALE GENOMIC DNA]</scope>
    <source>
        <strain evidence="3">if_2019</strain>
        <tissue evidence="2">Muscle</tissue>
    </source>
</reference>